<gene>
    <name evidence="2" type="ORF">DAD186_19790</name>
</gene>
<evidence type="ECO:0000313" key="3">
    <source>
        <dbReference type="Proteomes" id="UP000092596"/>
    </source>
</evidence>
<name>A0A1B0ZKP1_9MICO</name>
<dbReference type="KEGG" id="dva:DAD186_19790"/>
<dbReference type="Pfam" id="PF14024">
    <property type="entry name" value="DUF4240"/>
    <property type="match status" value="1"/>
</dbReference>
<evidence type="ECO:0000313" key="2">
    <source>
        <dbReference type="EMBL" id="ANP28529.1"/>
    </source>
</evidence>
<dbReference type="Proteomes" id="UP000092596">
    <property type="component" value="Chromosome"/>
</dbReference>
<accession>A0A1B0ZKP1</accession>
<organism evidence="2 3">
    <name type="scientific">Dermabacter vaginalis</name>
    <dbReference type="NCBI Taxonomy" id="1630135"/>
    <lineage>
        <taxon>Bacteria</taxon>
        <taxon>Bacillati</taxon>
        <taxon>Actinomycetota</taxon>
        <taxon>Actinomycetes</taxon>
        <taxon>Micrococcales</taxon>
        <taxon>Dermabacteraceae</taxon>
        <taxon>Dermabacter</taxon>
    </lineage>
</organism>
<proteinExistence type="predicted"/>
<feature type="domain" description="DUF4240" evidence="1">
    <location>
        <begin position="10"/>
        <end position="102"/>
    </location>
</feature>
<reference evidence="2 3" key="1">
    <citation type="submission" date="2015-06" db="EMBL/GenBank/DDBJ databases">
        <title>Investigation of pathophysiology for high-risk pregnancy and development of treatment modality based on it.</title>
        <authorList>
            <person name="Kim B.-C."/>
            <person name="Lim S."/>
        </authorList>
    </citation>
    <scope>NUCLEOTIDE SEQUENCE [LARGE SCALE GENOMIC DNA]</scope>
    <source>
        <strain evidence="2 3">AD1-86</strain>
    </source>
</reference>
<evidence type="ECO:0000259" key="1">
    <source>
        <dbReference type="Pfam" id="PF14024"/>
    </source>
</evidence>
<sequence length="272" mass="31068">MVTEWRDFKELKKSLKGAGKKEMQAFVLLRNSLMRQLDREDVWRELCKDLGYKPDGEEFLFLRAGILSKGPSFCKSVIADPSVLRRHKNQECEEILYLADEILEDEIDDVGYETGVNAKGWTAAGLEELSEVDGAYVEPFVFCHSEDRRERPEYQSVDDDGVSRIRYPAIGNLRSCEILAGPAIEDKILVDSTLKEMLPTTLNILYREKEHDGPSKVYFEHDYYIGFFVEELVVVIEVSSSRLSHLDDDTMVERLTSLAIEALPVLFSLDSV</sequence>
<dbReference type="AlphaFoldDB" id="A0A1B0ZKP1"/>
<dbReference type="RefSeq" id="WP_157457133.1">
    <property type="nucleotide sequence ID" value="NZ_CP012117.1"/>
</dbReference>
<dbReference type="EMBL" id="CP012117">
    <property type="protein sequence ID" value="ANP28529.1"/>
    <property type="molecule type" value="Genomic_DNA"/>
</dbReference>
<protein>
    <recommendedName>
        <fullName evidence="1">DUF4240 domain-containing protein</fullName>
    </recommendedName>
</protein>
<dbReference type="InterPro" id="IPR025334">
    <property type="entry name" value="DUF4240"/>
</dbReference>